<keyword evidence="2" id="KW-1185">Reference proteome</keyword>
<evidence type="ECO:0000313" key="1">
    <source>
        <dbReference type="EMBL" id="TQD98714.1"/>
    </source>
</evidence>
<dbReference type="AlphaFoldDB" id="A0A540MIY6"/>
<reference evidence="1 2" key="1">
    <citation type="journal article" date="2019" name="G3 (Bethesda)">
        <title>Sequencing of a Wild Apple (Malus baccata) Genome Unravels the Differences Between Cultivated and Wild Apple Species Regarding Disease Resistance and Cold Tolerance.</title>
        <authorList>
            <person name="Chen X."/>
        </authorList>
    </citation>
    <scope>NUCLEOTIDE SEQUENCE [LARGE SCALE GENOMIC DNA]</scope>
    <source>
        <strain evidence="2">cv. Shandingzi</strain>
        <tissue evidence="1">Leaves</tissue>
    </source>
</reference>
<dbReference type="STRING" id="106549.A0A540MIY6"/>
<dbReference type="GO" id="GO:0030170">
    <property type="term" value="F:pyridoxal phosphate binding"/>
    <property type="evidence" value="ECO:0007669"/>
    <property type="project" value="InterPro"/>
</dbReference>
<evidence type="ECO:0000313" key="2">
    <source>
        <dbReference type="Proteomes" id="UP000315295"/>
    </source>
</evidence>
<comment type="caution">
    <text evidence="1">The sequence shown here is derived from an EMBL/GenBank/DDBJ whole genome shotgun (WGS) entry which is preliminary data.</text>
</comment>
<dbReference type="PANTHER" id="PTHR10146">
    <property type="entry name" value="PROLINE SYNTHETASE CO-TRANSCRIBED BACTERIAL HOMOLOG PROTEIN"/>
    <property type="match status" value="1"/>
</dbReference>
<dbReference type="EMBL" id="VIEB01000248">
    <property type="protein sequence ID" value="TQD98714.1"/>
    <property type="molecule type" value="Genomic_DNA"/>
</dbReference>
<dbReference type="InterPro" id="IPR011078">
    <property type="entry name" value="PyrdxlP_homeostasis"/>
</dbReference>
<sequence>NTVIAKFGVEPSGCVELAKHVTSGCPNLEFCGLMTIGMLDYTSTPENFKVMFQHTTCKSFSEVSVLRVYWQFSNQTVCCQTLVNCRTEVCKALGIPEEQCELSMGMSSDFELAMLESRTAPSSATIASALAACAQLGSVDMGTSVHGYVLRQGMRLDIPALNSLVTMYAK</sequence>
<dbReference type="Gene3D" id="3.20.20.10">
    <property type="entry name" value="Alanine racemase"/>
    <property type="match status" value="1"/>
</dbReference>
<feature type="non-terminal residue" evidence="1">
    <location>
        <position position="1"/>
    </location>
</feature>
<dbReference type="SUPFAM" id="SSF51419">
    <property type="entry name" value="PLP-binding barrel"/>
    <property type="match status" value="1"/>
</dbReference>
<dbReference type="InterPro" id="IPR029066">
    <property type="entry name" value="PLP-binding_barrel"/>
</dbReference>
<dbReference type="Proteomes" id="UP000315295">
    <property type="component" value="Unassembled WGS sequence"/>
</dbReference>
<gene>
    <name evidence="1" type="ORF">C1H46_015623</name>
</gene>
<organism evidence="1 2">
    <name type="scientific">Malus baccata</name>
    <name type="common">Siberian crab apple</name>
    <name type="synonym">Pyrus baccata</name>
    <dbReference type="NCBI Taxonomy" id="106549"/>
    <lineage>
        <taxon>Eukaryota</taxon>
        <taxon>Viridiplantae</taxon>
        <taxon>Streptophyta</taxon>
        <taxon>Embryophyta</taxon>
        <taxon>Tracheophyta</taxon>
        <taxon>Spermatophyta</taxon>
        <taxon>Magnoliopsida</taxon>
        <taxon>eudicotyledons</taxon>
        <taxon>Gunneridae</taxon>
        <taxon>Pentapetalae</taxon>
        <taxon>rosids</taxon>
        <taxon>fabids</taxon>
        <taxon>Rosales</taxon>
        <taxon>Rosaceae</taxon>
        <taxon>Amygdaloideae</taxon>
        <taxon>Maleae</taxon>
        <taxon>Malus</taxon>
    </lineage>
</organism>
<proteinExistence type="predicted"/>
<dbReference type="PANTHER" id="PTHR10146:SF15">
    <property type="entry name" value="PYRIDOXAL PHOSPHATE HOMEOSTASIS PROTEIN"/>
    <property type="match status" value="1"/>
</dbReference>
<name>A0A540MIY6_MALBA</name>
<protein>
    <submittedName>
        <fullName evidence="1">Uncharacterized protein</fullName>
    </submittedName>
</protein>
<accession>A0A540MIY6</accession>